<proteinExistence type="predicted"/>
<sequence>MRRLCPAEALPEGAARGFDNPADPEGYGVVVVRRDGLLRAYRNRCPHTGVPLEWLPDAFLDPEGEHLQCATHAALFRIGDGHCIAGPCAGRGLQPLPVEERDGWVVMGECVSA</sequence>
<dbReference type="PROSITE" id="PS51296">
    <property type="entry name" value="RIESKE"/>
    <property type="match status" value="1"/>
</dbReference>
<dbReference type="Pfam" id="PF00355">
    <property type="entry name" value="Rieske"/>
    <property type="match status" value="1"/>
</dbReference>
<dbReference type="GO" id="GO:0046872">
    <property type="term" value="F:metal ion binding"/>
    <property type="evidence" value="ECO:0007669"/>
    <property type="project" value="UniProtKB-KW"/>
</dbReference>
<dbReference type="Proteomes" id="UP000252707">
    <property type="component" value="Unassembled WGS sequence"/>
</dbReference>
<dbReference type="Gene3D" id="2.102.10.10">
    <property type="entry name" value="Rieske [2Fe-2S] iron-sulphur domain"/>
    <property type="match status" value="1"/>
</dbReference>
<evidence type="ECO:0000259" key="5">
    <source>
        <dbReference type="PROSITE" id="PS51296"/>
    </source>
</evidence>
<evidence type="ECO:0000313" key="7">
    <source>
        <dbReference type="Proteomes" id="UP000252707"/>
    </source>
</evidence>
<reference evidence="6 7" key="1">
    <citation type="submission" date="2018-07" db="EMBL/GenBank/DDBJ databases">
        <title>Genomic Encyclopedia of Type Strains, Phase IV (KMG-IV): sequencing the most valuable type-strain genomes for metagenomic binning, comparative biology and taxonomic classification.</title>
        <authorList>
            <person name="Goeker M."/>
        </authorList>
    </citation>
    <scope>NUCLEOTIDE SEQUENCE [LARGE SCALE GENOMIC DNA]</scope>
    <source>
        <strain evidence="6 7">DSM 26407</strain>
    </source>
</reference>
<dbReference type="OrthoDB" id="9794779at2"/>
<comment type="caution">
    <text evidence="6">The sequence shown here is derived from an EMBL/GenBank/DDBJ whole genome shotgun (WGS) entry which is preliminary data.</text>
</comment>
<dbReference type="PANTHER" id="PTHR40261">
    <property type="match status" value="1"/>
</dbReference>
<dbReference type="GO" id="GO:0051537">
    <property type="term" value="F:2 iron, 2 sulfur cluster binding"/>
    <property type="evidence" value="ECO:0007669"/>
    <property type="project" value="UniProtKB-KW"/>
</dbReference>
<organism evidence="6 7">
    <name type="scientific">Thioalbus denitrificans</name>
    <dbReference type="NCBI Taxonomy" id="547122"/>
    <lineage>
        <taxon>Bacteria</taxon>
        <taxon>Pseudomonadati</taxon>
        <taxon>Pseudomonadota</taxon>
        <taxon>Gammaproteobacteria</taxon>
        <taxon>Chromatiales</taxon>
        <taxon>Ectothiorhodospiraceae</taxon>
        <taxon>Thioalbus</taxon>
    </lineage>
</organism>
<accession>A0A369BY52</accession>
<dbReference type="CDD" id="cd03467">
    <property type="entry name" value="Rieske"/>
    <property type="match status" value="1"/>
</dbReference>
<dbReference type="AlphaFoldDB" id="A0A369BY52"/>
<gene>
    <name evidence="6" type="ORF">DFQ59_10988</name>
</gene>
<dbReference type="RefSeq" id="WP_114280638.1">
    <property type="nucleotide sequence ID" value="NZ_QPJY01000009.1"/>
</dbReference>
<dbReference type="InterPro" id="IPR036922">
    <property type="entry name" value="Rieske_2Fe-2S_sf"/>
</dbReference>
<evidence type="ECO:0000256" key="1">
    <source>
        <dbReference type="ARBA" id="ARBA00022714"/>
    </source>
</evidence>
<evidence type="ECO:0000256" key="4">
    <source>
        <dbReference type="ARBA" id="ARBA00023014"/>
    </source>
</evidence>
<evidence type="ECO:0000313" key="6">
    <source>
        <dbReference type="EMBL" id="RCX26559.1"/>
    </source>
</evidence>
<keyword evidence="3" id="KW-0408">Iron</keyword>
<evidence type="ECO:0000256" key="3">
    <source>
        <dbReference type="ARBA" id="ARBA00023004"/>
    </source>
</evidence>
<dbReference type="InterPro" id="IPR017941">
    <property type="entry name" value="Rieske_2Fe-2S"/>
</dbReference>
<evidence type="ECO:0000256" key="2">
    <source>
        <dbReference type="ARBA" id="ARBA00022723"/>
    </source>
</evidence>
<keyword evidence="1" id="KW-0001">2Fe-2S</keyword>
<feature type="domain" description="Rieske" evidence="5">
    <location>
        <begin position="2"/>
        <end position="107"/>
    </location>
</feature>
<name>A0A369BY52_9GAMM</name>
<dbReference type="PANTHER" id="PTHR40261:SF1">
    <property type="entry name" value="RIESKE DOMAIN-CONTAINING PROTEIN"/>
    <property type="match status" value="1"/>
</dbReference>
<keyword evidence="7" id="KW-1185">Reference proteome</keyword>
<dbReference type="EMBL" id="QPJY01000009">
    <property type="protein sequence ID" value="RCX26559.1"/>
    <property type="molecule type" value="Genomic_DNA"/>
</dbReference>
<keyword evidence="2" id="KW-0479">Metal-binding</keyword>
<protein>
    <submittedName>
        <fullName evidence="6">Nitrite reductase/ring-hydroxylating ferredoxin subunit</fullName>
    </submittedName>
</protein>
<dbReference type="SUPFAM" id="SSF50022">
    <property type="entry name" value="ISP domain"/>
    <property type="match status" value="1"/>
</dbReference>
<keyword evidence="4" id="KW-0411">Iron-sulfur</keyword>